<keyword evidence="1" id="KW-0812">Transmembrane</keyword>
<evidence type="ECO:0000313" key="2">
    <source>
        <dbReference type="EMBL" id="EEF67768.1"/>
    </source>
</evidence>
<keyword evidence="1" id="KW-1133">Transmembrane helix</keyword>
<accession>B9Y8B0</accession>
<proteinExistence type="predicted"/>
<keyword evidence="1" id="KW-0472">Membrane</keyword>
<dbReference type="STRING" id="545696.HOLDEFILI_02057"/>
<evidence type="ECO:0000256" key="1">
    <source>
        <dbReference type="SAM" id="Phobius"/>
    </source>
</evidence>
<dbReference type="Proteomes" id="UP000005950">
    <property type="component" value="Unassembled WGS sequence"/>
</dbReference>
<reference evidence="2 3" key="1">
    <citation type="submission" date="2008-12" db="EMBL/GenBank/DDBJ databases">
        <authorList>
            <person name="Fulton L."/>
            <person name="Clifton S."/>
            <person name="Fulton B."/>
            <person name="Xu J."/>
            <person name="Minx P."/>
            <person name="Pepin K.H."/>
            <person name="Johnson M."/>
            <person name="Bhonagiri V."/>
            <person name="Nash W.E."/>
            <person name="Mardis E.R."/>
            <person name="Wilson R.K."/>
        </authorList>
    </citation>
    <scope>NUCLEOTIDE SEQUENCE [LARGE SCALE GENOMIC DNA]</scope>
    <source>
        <strain evidence="2 3">DSM 12042</strain>
    </source>
</reference>
<evidence type="ECO:0000313" key="3">
    <source>
        <dbReference type="Proteomes" id="UP000005950"/>
    </source>
</evidence>
<sequence length="61" mass="7546">MVIFTYISFFVSKEKIPVFIKTKIYRTQKLRIYRLFLDFLKLSFLYDVFLLFSVCQPLNYF</sequence>
<dbReference type="EMBL" id="ACCF01000117">
    <property type="protein sequence ID" value="EEF67768.1"/>
    <property type="molecule type" value="Genomic_DNA"/>
</dbReference>
<dbReference type="AlphaFoldDB" id="B9Y8B0"/>
<name>B9Y8B0_9FIRM</name>
<comment type="caution">
    <text evidence="2">The sequence shown here is derived from an EMBL/GenBank/DDBJ whole genome shotgun (WGS) entry which is preliminary data.</text>
</comment>
<gene>
    <name evidence="2" type="ORF">HOLDEFILI_02057</name>
</gene>
<protein>
    <submittedName>
        <fullName evidence="2">Uncharacterized protein</fullName>
    </submittedName>
</protein>
<dbReference type="HOGENOM" id="CLU_2916290_0_0_9"/>
<organism evidence="2 3">
    <name type="scientific">Holdemania filiformis DSM 12042</name>
    <dbReference type="NCBI Taxonomy" id="545696"/>
    <lineage>
        <taxon>Bacteria</taxon>
        <taxon>Bacillati</taxon>
        <taxon>Bacillota</taxon>
        <taxon>Erysipelotrichia</taxon>
        <taxon>Erysipelotrichales</taxon>
        <taxon>Erysipelotrichaceae</taxon>
        <taxon>Holdemania</taxon>
    </lineage>
</organism>
<feature type="transmembrane region" description="Helical" evidence="1">
    <location>
        <begin position="35"/>
        <end position="54"/>
    </location>
</feature>
<reference evidence="2 3" key="2">
    <citation type="submission" date="2009-02" db="EMBL/GenBank/DDBJ databases">
        <title>Draft genome sequence of Holdemania filiformis DSM 12042.</title>
        <authorList>
            <person name="Sudarsanam P."/>
            <person name="Ley R."/>
            <person name="Guruge J."/>
            <person name="Turnbaugh P.J."/>
            <person name="Mahowald M."/>
            <person name="Liep D."/>
            <person name="Gordon J."/>
        </authorList>
    </citation>
    <scope>NUCLEOTIDE SEQUENCE [LARGE SCALE GENOMIC DNA]</scope>
    <source>
        <strain evidence="2 3">DSM 12042</strain>
    </source>
</reference>